<reference evidence="4 5" key="1">
    <citation type="submission" date="2024-05" db="EMBL/GenBank/DDBJ databases">
        <authorList>
            <person name="Duchaud E."/>
        </authorList>
    </citation>
    <scope>NUCLEOTIDE SEQUENCE [LARGE SCALE GENOMIC DNA]</scope>
    <source>
        <strain evidence="4">Ena-SAMPLE-TAB-13-05-2024-13:56:06:370-140302</strain>
    </source>
</reference>
<keyword evidence="2" id="KW-1133">Transmembrane helix</keyword>
<gene>
    <name evidence="4" type="ORF">T190607A01A_11277</name>
</gene>
<keyword evidence="4" id="KW-0238">DNA-binding</keyword>
<keyword evidence="2" id="KW-0812">Transmembrane</keyword>
<evidence type="ECO:0000259" key="3">
    <source>
        <dbReference type="PROSITE" id="PS50930"/>
    </source>
</evidence>
<dbReference type="PROSITE" id="PS50930">
    <property type="entry name" value="HTH_LYTTR"/>
    <property type="match status" value="1"/>
</dbReference>
<evidence type="ECO:0000256" key="2">
    <source>
        <dbReference type="SAM" id="Phobius"/>
    </source>
</evidence>
<dbReference type="SMART" id="SM00850">
    <property type="entry name" value="LytTR"/>
    <property type="match status" value="1"/>
</dbReference>
<dbReference type="Pfam" id="PF04397">
    <property type="entry name" value="LytTR"/>
    <property type="match status" value="1"/>
</dbReference>
<dbReference type="InterPro" id="IPR007492">
    <property type="entry name" value="LytTR_DNA-bd_dom"/>
</dbReference>
<keyword evidence="5" id="KW-1185">Reference proteome</keyword>
<feature type="domain" description="HTH LytTR-type" evidence="3">
    <location>
        <begin position="293"/>
        <end position="399"/>
    </location>
</feature>
<evidence type="ECO:0000313" key="4">
    <source>
        <dbReference type="EMBL" id="CAL2081933.1"/>
    </source>
</evidence>
<proteinExistence type="predicted"/>
<evidence type="ECO:0000313" key="5">
    <source>
        <dbReference type="Proteomes" id="UP001497416"/>
    </source>
</evidence>
<feature type="transmembrane region" description="Helical" evidence="2">
    <location>
        <begin position="180"/>
        <end position="203"/>
    </location>
</feature>
<feature type="transmembrane region" description="Helical" evidence="2">
    <location>
        <begin position="6"/>
        <end position="30"/>
    </location>
</feature>
<comment type="caution">
    <text evidence="4">The sequence shown here is derived from an EMBL/GenBank/DDBJ whole genome shotgun (WGS) entry which is preliminary data.</text>
</comment>
<accession>A0ABP1EJB4</accession>
<dbReference type="Gene3D" id="2.40.50.1020">
    <property type="entry name" value="LytTr DNA-binding domain"/>
    <property type="match status" value="1"/>
</dbReference>
<dbReference type="GO" id="GO:0003677">
    <property type="term" value="F:DNA binding"/>
    <property type="evidence" value="ECO:0007669"/>
    <property type="project" value="UniProtKB-KW"/>
</dbReference>
<protein>
    <submittedName>
        <fullName evidence="4">LytTr DNA-binding domain-containing protein</fullName>
    </submittedName>
</protein>
<sequence>MRKDTLYLFTVLSITIVFLVISIIGAKYFIKASANQLIEVQVETSKREANEIASIINFQLSKEVDKESALQNLQETISGTNTNTWFISVLDWSGKKICHPDKTKLGEIESSNADLLESLKEKNNSEDLYDILVGNKSRTKDENEAEVIHTAAVKSTDLLIAANVNVSSINKQLSQLKRNFYLIFLIMGVLVIVLSSLAVRIIGSRYEKHLELKYTSLESEVINLSKLNTDLVHYREKKEKQLIEERIKAEEELRKLAEAKVEEKVEPKVEEPKQEEVVEKMPETSEFNRKRILTYMRNELVPVLISEIAYVYTENTITYVVNFDGKKSTSNASLDDMYSNFDPTLFFRANRQYIISISAIDKIIKYGKSQLKIVLNSKVNEEIIISKNKAAEFKQWLNM</sequence>
<dbReference type="Proteomes" id="UP001497416">
    <property type="component" value="Unassembled WGS sequence"/>
</dbReference>
<name>A0ABP1EJB4_9FLAO</name>
<keyword evidence="2" id="KW-0472">Membrane</keyword>
<feature type="coiled-coil region" evidence="1">
    <location>
        <begin position="235"/>
        <end position="266"/>
    </location>
</feature>
<organism evidence="4 5">
    <name type="scientific">Tenacibaculum platacis</name>
    <dbReference type="NCBI Taxonomy" id="3137852"/>
    <lineage>
        <taxon>Bacteria</taxon>
        <taxon>Pseudomonadati</taxon>
        <taxon>Bacteroidota</taxon>
        <taxon>Flavobacteriia</taxon>
        <taxon>Flavobacteriales</taxon>
        <taxon>Flavobacteriaceae</taxon>
        <taxon>Tenacibaculum</taxon>
    </lineage>
</organism>
<dbReference type="EMBL" id="CAXIXY010000003">
    <property type="protein sequence ID" value="CAL2081933.1"/>
    <property type="molecule type" value="Genomic_DNA"/>
</dbReference>
<dbReference type="RefSeq" id="WP_348711173.1">
    <property type="nucleotide sequence ID" value="NZ_CAXIXY010000003.1"/>
</dbReference>
<evidence type="ECO:0000256" key="1">
    <source>
        <dbReference type="SAM" id="Coils"/>
    </source>
</evidence>
<keyword evidence="1" id="KW-0175">Coiled coil</keyword>